<feature type="transmembrane region" description="Helical" evidence="9">
    <location>
        <begin position="114"/>
        <end position="140"/>
    </location>
</feature>
<keyword evidence="8 9" id="KW-0472">Membrane</keyword>
<sequence length="650" mass="68093">MSNKSSLSSDEHSPSSNNSALKAHSAHLDIGSAEAQGFSTHSRTQSVRRWMRGHLIGLSVFALLVLYAAIVPAIFEAGTPSFANSLCSPTAAHIFGTDHFGFDLFVRTAESLRVSLFIGLTAAVAATTLGVLVGLLAAGLGGVVDRIVMRINDAVNAIPHLILTVVIVALFQGSVAAIVGSIAVTHWSPVARIVRSAVLTVRASETVQCSYGAGASFGWVLRKHLAPAASGQALVAMAMLTPHAVWHESTVSFLGLGIQADEPSLGTLMDLAREDITRGAWWALVFPAMILLLTTMSGVSLTRGATARAERGVGKQKKKSALQKEAGAGRRGRRSEPAEPTEATSELGELRARGLGVEVGAKNIVCGVNLTVRRGEVAGLIGTSGSGKSTVGRALIGVVPTGARVEGKVSLYPAEVPDGNCVAHGAAKGHLEPSGVTQDTEAGGSAHVAEADETTADEADWNSTDFASVRGSTVGFVPQAAALSFTPVRRIGSQLQEIIDRHGSGLDVEELLERVHLDSEVSEYFPHQLSGGMAQRAALAAALAGDPQFLIADEPTAALDPQLTKETLELLRSAAKDLGLGVMLISHDLEDLREWEACDHIFVLHEGEVVESRQASEFWAAPQTDFGHALVGALPSGGLEYQTEVGERNA</sequence>
<dbReference type="Gene3D" id="1.10.3720.10">
    <property type="entry name" value="MetI-like"/>
    <property type="match status" value="1"/>
</dbReference>
<dbReference type="GO" id="GO:0005886">
    <property type="term" value="C:plasma membrane"/>
    <property type="evidence" value="ECO:0007669"/>
    <property type="project" value="UniProtKB-SubCell"/>
</dbReference>
<keyword evidence="3" id="KW-1003">Cell membrane</keyword>
<dbReference type="GO" id="GO:0016887">
    <property type="term" value="F:ATP hydrolysis activity"/>
    <property type="evidence" value="ECO:0007669"/>
    <property type="project" value="InterPro"/>
</dbReference>
<dbReference type="InterPro" id="IPR017871">
    <property type="entry name" value="ABC_transporter-like_CS"/>
</dbReference>
<evidence type="ECO:0000256" key="5">
    <source>
        <dbReference type="ARBA" id="ARBA00022741"/>
    </source>
</evidence>
<feature type="transmembrane region" description="Helical" evidence="9">
    <location>
        <begin position="55"/>
        <end position="75"/>
    </location>
</feature>
<dbReference type="EMBL" id="CP002857">
    <property type="protein sequence ID" value="AEI08449.1"/>
    <property type="molecule type" value="Genomic_DNA"/>
</dbReference>
<feature type="transmembrane region" description="Helical" evidence="9">
    <location>
        <begin position="279"/>
        <end position="301"/>
    </location>
</feature>
<feature type="domain" description="ABC transporter" evidence="11">
    <location>
        <begin position="350"/>
        <end position="631"/>
    </location>
</feature>
<evidence type="ECO:0000259" key="12">
    <source>
        <dbReference type="PROSITE" id="PS50928"/>
    </source>
</evidence>
<protein>
    <submittedName>
        <fullName evidence="13">ABC transport system ATP-binding protein</fullName>
        <ecNumber evidence="13">3.6.3.17</ecNumber>
    </submittedName>
</protein>
<dbReference type="AlphaFoldDB" id="F8E100"/>
<dbReference type="InterPro" id="IPR027417">
    <property type="entry name" value="P-loop_NTPase"/>
</dbReference>
<dbReference type="InterPro" id="IPR035906">
    <property type="entry name" value="MetI-like_sf"/>
</dbReference>
<evidence type="ECO:0000256" key="2">
    <source>
        <dbReference type="ARBA" id="ARBA00022448"/>
    </source>
</evidence>
<dbReference type="STRING" id="662755.CRES_0086"/>
<evidence type="ECO:0000259" key="11">
    <source>
        <dbReference type="PROSITE" id="PS50893"/>
    </source>
</evidence>
<dbReference type="SUPFAM" id="SSF161098">
    <property type="entry name" value="MetI-like"/>
    <property type="match status" value="1"/>
</dbReference>
<dbReference type="SMART" id="SM00382">
    <property type="entry name" value="AAA"/>
    <property type="match status" value="1"/>
</dbReference>
<dbReference type="GO" id="GO:0055085">
    <property type="term" value="P:transmembrane transport"/>
    <property type="evidence" value="ECO:0007669"/>
    <property type="project" value="InterPro"/>
</dbReference>
<comment type="subcellular location">
    <subcellularLocation>
        <location evidence="1 9">Cell membrane</location>
        <topology evidence="1 9">Multi-pass membrane protein</topology>
    </subcellularLocation>
</comment>
<dbReference type="Proteomes" id="UP000000492">
    <property type="component" value="Chromosome"/>
</dbReference>
<dbReference type="InterPro" id="IPR003593">
    <property type="entry name" value="AAA+_ATPase"/>
</dbReference>
<accession>F8E100</accession>
<keyword evidence="5" id="KW-0547">Nucleotide-binding</keyword>
<dbReference type="PANTHER" id="PTHR43386">
    <property type="entry name" value="OLIGOPEPTIDE TRANSPORT SYSTEM PERMEASE PROTEIN APPC"/>
    <property type="match status" value="1"/>
</dbReference>
<dbReference type="eggNOG" id="COG0444">
    <property type="taxonomic scope" value="Bacteria"/>
</dbReference>
<dbReference type="PROSITE" id="PS50893">
    <property type="entry name" value="ABC_TRANSPORTER_2"/>
    <property type="match status" value="1"/>
</dbReference>
<dbReference type="Pfam" id="PF00528">
    <property type="entry name" value="BPD_transp_1"/>
    <property type="match status" value="1"/>
</dbReference>
<keyword evidence="2 9" id="KW-0813">Transport</keyword>
<dbReference type="HOGENOM" id="CLU_000604_70_3_11"/>
<evidence type="ECO:0000313" key="13">
    <source>
        <dbReference type="EMBL" id="AEI08449.1"/>
    </source>
</evidence>
<dbReference type="CDD" id="cd06261">
    <property type="entry name" value="TM_PBP2"/>
    <property type="match status" value="1"/>
</dbReference>
<evidence type="ECO:0000256" key="4">
    <source>
        <dbReference type="ARBA" id="ARBA00022692"/>
    </source>
</evidence>
<dbReference type="PROSITE" id="PS00211">
    <property type="entry name" value="ABC_TRANSPORTER_1"/>
    <property type="match status" value="1"/>
</dbReference>
<evidence type="ECO:0000256" key="3">
    <source>
        <dbReference type="ARBA" id="ARBA00022475"/>
    </source>
</evidence>
<name>F8E100_CORRG</name>
<dbReference type="PROSITE" id="PS50928">
    <property type="entry name" value="ABC_TM1"/>
    <property type="match status" value="1"/>
</dbReference>
<comment type="similarity">
    <text evidence="9">Belongs to the binding-protein-dependent transport system permease family.</text>
</comment>
<feature type="transmembrane region" description="Helical" evidence="9">
    <location>
        <begin position="161"/>
        <end position="184"/>
    </location>
</feature>
<dbReference type="Pfam" id="PF00005">
    <property type="entry name" value="ABC_tran"/>
    <property type="match status" value="1"/>
</dbReference>
<dbReference type="KEGG" id="crd:CRES_0086"/>
<dbReference type="GO" id="GO:0005524">
    <property type="term" value="F:ATP binding"/>
    <property type="evidence" value="ECO:0007669"/>
    <property type="project" value="UniProtKB-KW"/>
</dbReference>
<dbReference type="InterPro" id="IPR000515">
    <property type="entry name" value="MetI-like"/>
</dbReference>
<feature type="domain" description="ABC transmembrane type-1" evidence="12">
    <location>
        <begin position="112"/>
        <end position="302"/>
    </location>
</feature>
<evidence type="ECO:0000313" key="14">
    <source>
        <dbReference type="Proteomes" id="UP000000492"/>
    </source>
</evidence>
<reference evidence="13 14" key="1">
    <citation type="journal article" date="2012" name="BMC Genomics">
        <title>Complete genome sequence, lifestyle, and multi-drug resistance of the human pathogen Corynebacterium resistens DSM 45100 isolated from blood samples of a leukemia patient.</title>
        <authorList>
            <person name="Schroder J."/>
            <person name="Maus I."/>
            <person name="Meyer K."/>
            <person name="Wordemann S."/>
            <person name="Blom J."/>
            <person name="Jaenicke S."/>
            <person name="Schneider J."/>
            <person name="Trost E."/>
            <person name="Tauch A."/>
        </authorList>
    </citation>
    <scope>NUCLEOTIDE SEQUENCE [LARGE SCALE GENOMIC DNA]</scope>
    <source>
        <strain evidence="14">DSM 45100 / JCM 12819 / CCUG 50093 / GTC 2026 / SICGH 158</strain>
    </source>
</reference>
<evidence type="ECO:0000256" key="6">
    <source>
        <dbReference type="ARBA" id="ARBA00022840"/>
    </source>
</evidence>
<evidence type="ECO:0000256" key="7">
    <source>
        <dbReference type="ARBA" id="ARBA00022989"/>
    </source>
</evidence>
<keyword evidence="6 13" id="KW-0067">ATP-binding</keyword>
<dbReference type="Gene3D" id="3.40.50.300">
    <property type="entry name" value="P-loop containing nucleotide triphosphate hydrolases"/>
    <property type="match status" value="1"/>
</dbReference>
<evidence type="ECO:0000256" key="10">
    <source>
        <dbReference type="SAM" id="MobiDB-lite"/>
    </source>
</evidence>
<dbReference type="InterPro" id="IPR003439">
    <property type="entry name" value="ABC_transporter-like_ATP-bd"/>
</dbReference>
<keyword evidence="14" id="KW-1185">Reference proteome</keyword>
<gene>
    <name evidence="13" type="ordered locus">CRES_0086</name>
</gene>
<keyword evidence="7 9" id="KW-1133">Transmembrane helix</keyword>
<dbReference type="SUPFAM" id="SSF52540">
    <property type="entry name" value="P-loop containing nucleoside triphosphate hydrolases"/>
    <property type="match status" value="1"/>
</dbReference>
<keyword evidence="13" id="KW-0378">Hydrolase</keyword>
<dbReference type="EC" id="3.6.3.17" evidence="13"/>
<keyword evidence="4 9" id="KW-0812">Transmembrane</keyword>
<organism evidence="13 14">
    <name type="scientific">Corynebacterium resistens (strain DSM 45100 / JCM 12819 / GTC 2026 / SICGH 158)</name>
    <dbReference type="NCBI Taxonomy" id="662755"/>
    <lineage>
        <taxon>Bacteria</taxon>
        <taxon>Bacillati</taxon>
        <taxon>Actinomycetota</taxon>
        <taxon>Actinomycetes</taxon>
        <taxon>Mycobacteriales</taxon>
        <taxon>Corynebacteriaceae</taxon>
        <taxon>Corynebacterium</taxon>
    </lineage>
</organism>
<evidence type="ECO:0000256" key="8">
    <source>
        <dbReference type="ARBA" id="ARBA00023136"/>
    </source>
</evidence>
<dbReference type="InterPro" id="IPR050366">
    <property type="entry name" value="BP-dependent_transpt_permease"/>
</dbReference>
<evidence type="ECO:0000256" key="1">
    <source>
        <dbReference type="ARBA" id="ARBA00004651"/>
    </source>
</evidence>
<proteinExistence type="inferred from homology"/>
<evidence type="ECO:0000256" key="9">
    <source>
        <dbReference type="RuleBase" id="RU363032"/>
    </source>
</evidence>
<dbReference type="PANTHER" id="PTHR43386:SF23">
    <property type="entry name" value="ABC TRANSPORTER"/>
    <property type="match status" value="1"/>
</dbReference>
<dbReference type="OrthoDB" id="9812701at2"/>
<feature type="region of interest" description="Disordered" evidence="10">
    <location>
        <begin position="425"/>
        <end position="457"/>
    </location>
</feature>
<dbReference type="eggNOG" id="COG1173">
    <property type="taxonomic scope" value="Bacteria"/>
</dbReference>
<feature type="region of interest" description="Disordered" evidence="10">
    <location>
        <begin position="307"/>
        <end position="347"/>
    </location>
</feature>